<comment type="caution">
    <text evidence="3">The sequence shown here is derived from an EMBL/GenBank/DDBJ whole genome shotgun (WGS) entry which is preliminary data.</text>
</comment>
<dbReference type="Proteomes" id="UP000743370">
    <property type="component" value="Unassembled WGS sequence"/>
</dbReference>
<dbReference type="Pfam" id="PF13410">
    <property type="entry name" value="GST_C_2"/>
    <property type="match status" value="1"/>
</dbReference>
<dbReference type="InterPro" id="IPR045074">
    <property type="entry name" value="GST_C_Tau"/>
</dbReference>
<dbReference type="EC" id="2.5.1.18" evidence="1"/>
<protein>
    <recommendedName>
        <fullName evidence="1">Glutathione S-transferase</fullName>
        <ecNumber evidence="1">2.5.1.18</ecNumber>
    </recommendedName>
</protein>
<dbReference type="GO" id="GO:0004364">
    <property type="term" value="F:glutathione transferase activity"/>
    <property type="evidence" value="ECO:0007669"/>
    <property type="project" value="UniProtKB-UniRule"/>
</dbReference>
<comment type="subcellular location">
    <subcellularLocation>
        <location evidence="1">Cytoplasm</location>
        <location evidence="1">Cytosol</location>
    </subcellularLocation>
</comment>
<feature type="domain" description="GST C-terminal" evidence="2">
    <location>
        <begin position="1"/>
        <end position="130"/>
    </location>
</feature>
<organism evidence="3 4">
    <name type="scientific">Phaseolus angularis</name>
    <name type="common">Azuki bean</name>
    <name type="synonym">Vigna angularis</name>
    <dbReference type="NCBI Taxonomy" id="3914"/>
    <lineage>
        <taxon>Eukaryota</taxon>
        <taxon>Viridiplantae</taxon>
        <taxon>Streptophyta</taxon>
        <taxon>Embryophyta</taxon>
        <taxon>Tracheophyta</taxon>
        <taxon>Spermatophyta</taxon>
        <taxon>Magnoliopsida</taxon>
        <taxon>eudicotyledons</taxon>
        <taxon>Gunneridae</taxon>
        <taxon>Pentapetalae</taxon>
        <taxon>rosids</taxon>
        <taxon>fabids</taxon>
        <taxon>Fabales</taxon>
        <taxon>Fabaceae</taxon>
        <taxon>Papilionoideae</taxon>
        <taxon>50 kb inversion clade</taxon>
        <taxon>NPAAA clade</taxon>
        <taxon>indigoferoid/millettioid clade</taxon>
        <taxon>Phaseoleae</taxon>
        <taxon>Vigna</taxon>
    </lineage>
</organism>
<dbReference type="AlphaFoldDB" id="A0A8T0JGX5"/>
<dbReference type="Gene3D" id="1.20.1050.10">
    <property type="match status" value="1"/>
</dbReference>
<evidence type="ECO:0000313" key="3">
    <source>
        <dbReference type="EMBL" id="KAG2372422.1"/>
    </source>
</evidence>
<gene>
    <name evidence="3" type="ORF">HKW66_Vig0207090</name>
</gene>
<dbReference type="EMBL" id="JABFOF010000011">
    <property type="protein sequence ID" value="KAG2372422.1"/>
    <property type="molecule type" value="Genomic_DNA"/>
</dbReference>
<proteinExistence type="inferred from homology"/>
<dbReference type="SUPFAM" id="SSF47616">
    <property type="entry name" value="GST C-terminal domain-like"/>
    <property type="match status" value="1"/>
</dbReference>
<dbReference type="GO" id="GO:0005829">
    <property type="term" value="C:cytosol"/>
    <property type="evidence" value="ECO:0007669"/>
    <property type="project" value="UniProtKB-SubCell"/>
</dbReference>
<accession>A0A8T0JGX5</accession>
<dbReference type="PROSITE" id="PS50405">
    <property type="entry name" value="GST_CTER"/>
    <property type="match status" value="1"/>
</dbReference>
<dbReference type="InterPro" id="IPR045073">
    <property type="entry name" value="Omega/Tau-like"/>
</dbReference>
<sequence length="133" mass="15088">MAEGVVLLDSWASPFGMRIYDAGRKILSTSKAEEREVGKKELIEALKVLEEQLGEKSYFGGDDLGFLDIAVVPFYTWFKSYETFGSFSVESECPKLIAWAKRCLQKESVSKSLPDQHTVNEFVVERRKKLGIE</sequence>
<evidence type="ECO:0000313" key="4">
    <source>
        <dbReference type="Proteomes" id="UP000743370"/>
    </source>
</evidence>
<keyword evidence="1" id="KW-0963">Cytoplasm</keyword>
<dbReference type="CDD" id="cd03185">
    <property type="entry name" value="GST_C_Tau"/>
    <property type="match status" value="1"/>
</dbReference>
<dbReference type="InterPro" id="IPR010987">
    <property type="entry name" value="Glutathione-S-Trfase_C-like"/>
</dbReference>
<comment type="similarity">
    <text evidence="1">Belongs to the GST superfamily.</text>
</comment>
<reference evidence="3 4" key="1">
    <citation type="submission" date="2020-05" db="EMBL/GenBank/DDBJ databases">
        <title>Vigna angularis (adzuki bean) Var. LongXiaoDou No. 4 denovo assembly.</title>
        <authorList>
            <person name="Xiang H."/>
        </authorList>
    </citation>
    <scope>NUCLEOTIDE SEQUENCE [LARGE SCALE GENOMIC DNA]</scope>
    <source>
        <tissue evidence="3">Leaf</tissue>
    </source>
</reference>
<dbReference type="GO" id="GO:0006749">
    <property type="term" value="P:glutathione metabolic process"/>
    <property type="evidence" value="ECO:0007669"/>
    <property type="project" value="InterPro"/>
</dbReference>
<comment type="catalytic activity">
    <reaction evidence="1">
        <text>RX + glutathione = an S-substituted glutathione + a halide anion + H(+)</text>
        <dbReference type="Rhea" id="RHEA:16437"/>
        <dbReference type="ChEBI" id="CHEBI:15378"/>
        <dbReference type="ChEBI" id="CHEBI:16042"/>
        <dbReference type="ChEBI" id="CHEBI:17792"/>
        <dbReference type="ChEBI" id="CHEBI:57925"/>
        <dbReference type="ChEBI" id="CHEBI:90779"/>
        <dbReference type="EC" id="2.5.1.18"/>
    </reaction>
</comment>
<evidence type="ECO:0000259" key="2">
    <source>
        <dbReference type="PROSITE" id="PS50405"/>
    </source>
</evidence>
<dbReference type="PANTHER" id="PTHR11260:SF781">
    <property type="entry name" value="GLUTATHIONE S-TRANSFERASE U19"/>
    <property type="match status" value="1"/>
</dbReference>
<evidence type="ECO:0000256" key="1">
    <source>
        <dbReference type="RuleBase" id="RU369102"/>
    </source>
</evidence>
<dbReference type="InterPro" id="IPR036282">
    <property type="entry name" value="Glutathione-S-Trfase_C_sf"/>
</dbReference>
<name>A0A8T0JGX5_PHAAN</name>
<dbReference type="PANTHER" id="PTHR11260">
    <property type="entry name" value="GLUTATHIONE S-TRANSFERASE, GST, SUPERFAMILY, GST DOMAIN CONTAINING"/>
    <property type="match status" value="1"/>
</dbReference>
<keyword evidence="1" id="KW-0808">Transferase</keyword>
<comment type="function">
    <text evidence="1">Is involved in the conjugation of reduced glutathione to a wide number of exogenous and endogenous hydrophobic electrophiles.</text>
</comment>